<reference evidence="1 2" key="1">
    <citation type="journal article" date="2020" name="Nature">
        <title>Six reference-quality genomes reveal evolution of bat adaptations.</title>
        <authorList>
            <person name="Jebb D."/>
            <person name="Huang Z."/>
            <person name="Pippel M."/>
            <person name="Hughes G.M."/>
            <person name="Lavrichenko K."/>
            <person name="Devanna P."/>
            <person name="Winkler S."/>
            <person name="Jermiin L.S."/>
            <person name="Skirmuntt E.C."/>
            <person name="Katzourakis A."/>
            <person name="Burkitt-Gray L."/>
            <person name="Ray D.A."/>
            <person name="Sullivan K.A.M."/>
            <person name="Roscito J.G."/>
            <person name="Kirilenko B.M."/>
            <person name="Davalos L.M."/>
            <person name="Corthals A.P."/>
            <person name="Power M.L."/>
            <person name="Jones G."/>
            <person name="Ransome R.D."/>
            <person name="Dechmann D.K.N."/>
            <person name="Locatelli A.G."/>
            <person name="Puechmaille S.J."/>
            <person name="Fedrigo O."/>
            <person name="Jarvis E.D."/>
            <person name="Hiller M."/>
            <person name="Vernes S.C."/>
            <person name="Myers E.W."/>
            <person name="Teeling E.C."/>
        </authorList>
    </citation>
    <scope>NUCLEOTIDE SEQUENCE [LARGE SCALE GENOMIC DNA]</scope>
    <source>
        <strain evidence="1">MRouAeg1</strain>
        <tissue evidence="1">Muscle</tissue>
    </source>
</reference>
<sequence length="120" mass="12947">MDIYRYGQHPSSLSWRDVAQPAWRVALSSCCTRTRLGTPVGLVCRREGGMERTRAANQAVSGSNLGPATCHCVTLTRYLPSLRLGFLMCNTGEVTVPTCGGRHVAGCRMEPSGSVSSRES</sequence>
<dbReference type="EMBL" id="JACASE010000013">
    <property type="protein sequence ID" value="KAF6418825.1"/>
    <property type="molecule type" value="Genomic_DNA"/>
</dbReference>
<organism evidence="1 2">
    <name type="scientific">Rousettus aegyptiacus</name>
    <name type="common">Egyptian fruit bat</name>
    <name type="synonym">Pteropus aegyptiacus</name>
    <dbReference type="NCBI Taxonomy" id="9407"/>
    <lineage>
        <taxon>Eukaryota</taxon>
        <taxon>Metazoa</taxon>
        <taxon>Chordata</taxon>
        <taxon>Craniata</taxon>
        <taxon>Vertebrata</taxon>
        <taxon>Euteleostomi</taxon>
        <taxon>Mammalia</taxon>
        <taxon>Eutheria</taxon>
        <taxon>Laurasiatheria</taxon>
        <taxon>Chiroptera</taxon>
        <taxon>Yinpterochiroptera</taxon>
        <taxon>Pteropodoidea</taxon>
        <taxon>Pteropodidae</taxon>
        <taxon>Rousettinae</taxon>
        <taxon>Rousettus</taxon>
    </lineage>
</organism>
<keyword evidence="2" id="KW-1185">Reference proteome</keyword>
<name>A0A7J8D6Y9_ROUAE</name>
<dbReference type="Proteomes" id="UP000593571">
    <property type="component" value="Unassembled WGS sequence"/>
</dbReference>
<evidence type="ECO:0000313" key="2">
    <source>
        <dbReference type="Proteomes" id="UP000593571"/>
    </source>
</evidence>
<comment type="caution">
    <text evidence="1">The sequence shown here is derived from an EMBL/GenBank/DDBJ whole genome shotgun (WGS) entry which is preliminary data.</text>
</comment>
<gene>
    <name evidence="1" type="ORF">HJG63_008836</name>
</gene>
<proteinExistence type="predicted"/>
<dbReference type="AlphaFoldDB" id="A0A7J8D6Y9"/>
<evidence type="ECO:0000313" key="1">
    <source>
        <dbReference type="EMBL" id="KAF6418825.1"/>
    </source>
</evidence>
<accession>A0A7J8D6Y9</accession>
<protein>
    <submittedName>
        <fullName evidence="1">Uncharacterized protein</fullName>
    </submittedName>
</protein>